<name>A0A086JCE3_TOXGO</name>
<gene>
    <name evidence="2" type="ORF">TGP89_267130</name>
</gene>
<dbReference type="GO" id="GO:0016020">
    <property type="term" value="C:membrane"/>
    <property type="evidence" value="ECO:0007669"/>
    <property type="project" value="InterPro"/>
</dbReference>
<dbReference type="InterPro" id="IPR036755">
    <property type="entry name" value="SRS_dom_sf"/>
</dbReference>
<feature type="domain" description="SRS" evidence="1">
    <location>
        <begin position="82"/>
        <end position="210"/>
    </location>
</feature>
<dbReference type="Proteomes" id="UP000028828">
    <property type="component" value="Unassembled WGS sequence"/>
</dbReference>
<dbReference type="Gene3D" id="2.60.40.1320">
    <property type="entry name" value="SRS domain"/>
    <property type="match status" value="2"/>
</dbReference>
<comment type="caution">
    <text evidence="2">The sequence shown here is derived from an EMBL/GenBank/DDBJ whole genome shotgun (WGS) entry which is preliminary data.</text>
</comment>
<organism evidence="2 3">
    <name type="scientific">Toxoplasma gondii p89</name>
    <dbReference type="NCBI Taxonomy" id="943119"/>
    <lineage>
        <taxon>Eukaryota</taxon>
        <taxon>Sar</taxon>
        <taxon>Alveolata</taxon>
        <taxon>Apicomplexa</taxon>
        <taxon>Conoidasida</taxon>
        <taxon>Coccidia</taxon>
        <taxon>Eucoccidiorida</taxon>
        <taxon>Eimeriorina</taxon>
        <taxon>Sarcocystidae</taxon>
        <taxon>Toxoplasma</taxon>
    </lineage>
</organism>
<accession>A0A086JCE3</accession>
<proteinExistence type="predicted"/>
<evidence type="ECO:0000259" key="1">
    <source>
        <dbReference type="Pfam" id="PF04092"/>
    </source>
</evidence>
<sequence>MAPVSLASAAAVKVAASASRLPVMRVVPVKLHLASRLGLLSLLLVATMAGPLGYQHSFVTRAVADEPAKGSACVIEANGGQTTCMCLSTQRTVEPLEATLSTTKSSLQLVCQSSLKFIPQAPDNNKHVCPADVAVLKQCTGSGDGNTSIDVTTLLGGATQEIEWQNGGNVNGSTTKKLIIPPANLPYAEQKFIVGCVDAKGEPKCKLTVTLEARASVTEDQTVTCAYGKTSNPKHQSIKLSQSRNRFTLVCGKDGEVLPKEYRSKFCKFGKEQDASTADCTGNYTEILPVYETKWWDYDPRSTTYSLVIPEGGFPEEKTEIMVGCQKRESAESSTKVKEEASADSPTVCSVDVTIEGVPSSASFFPRGVVDTFSWVVGFGAMLTAFDVW</sequence>
<evidence type="ECO:0000313" key="3">
    <source>
        <dbReference type="Proteomes" id="UP000028828"/>
    </source>
</evidence>
<dbReference type="PRINTS" id="PR01801">
    <property type="entry name" value="SURFCEANTIGN"/>
</dbReference>
<dbReference type="EMBL" id="AEYI02002124">
    <property type="protein sequence ID" value="KFG29811.1"/>
    <property type="molecule type" value="Genomic_DNA"/>
</dbReference>
<evidence type="ECO:0000313" key="2">
    <source>
        <dbReference type="EMBL" id="KFG29811.1"/>
    </source>
</evidence>
<dbReference type="InterPro" id="IPR007226">
    <property type="entry name" value="SRS_dom"/>
</dbReference>
<dbReference type="AlphaFoldDB" id="A0A086JCE3"/>
<reference evidence="2 3" key="1">
    <citation type="submission" date="2014-03" db="EMBL/GenBank/DDBJ databases">
        <authorList>
            <person name="Sibley D."/>
            <person name="Venepally P."/>
            <person name="Karamycheva S."/>
            <person name="Hadjithomas M."/>
            <person name="Khan A."/>
            <person name="Brunk B."/>
            <person name="Roos D."/>
            <person name="Caler E."/>
            <person name="Lorenzi H."/>
        </authorList>
    </citation>
    <scope>NUCLEOTIDE SEQUENCE [LARGE SCALE GENOMIC DNA]</scope>
    <source>
        <strain evidence="3">p89</strain>
    </source>
</reference>
<protein>
    <submittedName>
        <fullName evidence="2">SAG-related sequence SRS38A</fullName>
    </submittedName>
</protein>
<dbReference type="VEuPathDB" id="ToxoDB:TGP89_267130"/>
<dbReference type="Pfam" id="PF04092">
    <property type="entry name" value="SAG"/>
    <property type="match status" value="2"/>
</dbReference>
<dbReference type="SUPFAM" id="SSF74877">
    <property type="entry name" value="Major surface antigen p30, SAG1"/>
    <property type="match status" value="2"/>
</dbReference>
<dbReference type="InterPro" id="IPR028352">
    <property type="entry name" value="Surface_antig_SAG1"/>
</dbReference>
<feature type="domain" description="SRS" evidence="1">
    <location>
        <begin position="221"/>
        <end position="355"/>
    </location>
</feature>